<dbReference type="STRING" id="490629.SAMN05216266_12054"/>
<evidence type="ECO:0000313" key="4">
    <source>
        <dbReference type="EMBL" id="SFB56797.1"/>
    </source>
</evidence>
<accession>A0A1I1C363</accession>
<evidence type="ECO:0000256" key="3">
    <source>
        <dbReference type="SAM" id="MobiDB-lite"/>
    </source>
</evidence>
<name>A0A1I1C363_9PSEU</name>
<sequence>MDTLTTTPAQATHGYITEKDRYLARLRRIEGQARGIRRMSPGPPTTAEPRQTRRSKKPPTPSPDSSSPEEEHMKTFGRAMRSALDSSEVRVSVSRCCNAVRWVVTATTKPSNSRR</sequence>
<dbReference type="GO" id="GO:0003677">
    <property type="term" value="F:DNA binding"/>
    <property type="evidence" value="ECO:0007669"/>
    <property type="project" value="InterPro"/>
</dbReference>
<dbReference type="EMBL" id="FOKG01000020">
    <property type="protein sequence ID" value="SFB56797.1"/>
    <property type="molecule type" value="Genomic_DNA"/>
</dbReference>
<dbReference type="Gene3D" id="1.20.58.1000">
    <property type="entry name" value="Metal-sensitive repressor, helix protomer"/>
    <property type="match status" value="1"/>
</dbReference>
<dbReference type="Proteomes" id="UP000243799">
    <property type="component" value="Unassembled WGS sequence"/>
</dbReference>
<proteinExistence type="inferred from homology"/>
<keyword evidence="2" id="KW-0186">Copper</keyword>
<dbReference type="GO" id="GO:0045892">
    <property type="term" value="P:negative regulation of DNA-templated transcription"/>
    <property type="evidence" value="ECO:0007669"/>
    <property type="project" value="UniProtKB-ARBA"/>
</dbReference>
<dbReference type="Pfam" id="PF02583">
    <property type="entry name" value="Trns_repr_metal"/>
    <property type="match status" value="1"/>
</dbReference>
<evidence type="ECO:0000256" key="1">
    <source>
        <dbReference type="ARBA" id="ARBA00005428"/>
    </source>
</evidence>
<comment type="similarity">
    <text evidence="1">Belongs to the CsoR family.</text>
</comment>
<reference evidence="5" key="1">
    <citation type="submission" date="2016-10" db="EMBL/GenBank/DDBJ databases">
        <authorList>
            <person name="Varghese N."/>
            <person name="Submissions S."/>
        </authorList>
    </citation>
    <scope>NUCLEOTIDE SEQUENCE [LARGE SCALE GENOMIC DNA]</scope>
    <source>
        <strain evidence="5">CGMCC 4.3568</strain>
    </source>
</reference>
<evidence type="ECO:0000256" key="2">
    <source>
        <dbReference type="ARBA" id="ARBA00023008"/>
    </source>
</evidence>
<gene>
    <name evidence="4" type="ORF">SAMN05216266_12054</name>
</gene>
<protein>
    <submittedName>
        <fullName evidence="4">Metal-sensitive transcriptional repressor</fullName>
    </submittedName>
</protein>
<dbReference type="AlphaFoldDB" id="A0A1I1C363"/>
<dbReference type="InterPro" id="IPR038390">
    <property type="entry name" value="Metal_Tscrpt_repr_sf"/>
</dbReference>
<dbReference type="GO" id="GO:0046872">
    <property type="term" value="F:metal ion binding"/>
    <property type="evidence" value="ECO:0007669"/>
    <property type="project" value="InterPro"/>
</dbReference>
<organism evidence="4 5">
    <name type="scientific">Amycolatopsis marina</name>
    <dbReference type="NCBI Taxonomy" id="490629"/>
    <lineage>
        <taxon>Bacteria</taxon>
        <taxon>Bacillati</taxon>
        <taxon>Actinomycetota</taxon>
        <taxon>Actinomycetes</taxon>
        <taxon>Pseudonocardiales</taxon>
        <taxon>Pseudonocardiaceae</taxon>
        <taxon>Amycolatopsis</taxon>
    </lineage>
</organism>
<keyword evidence="5" id="KW-1185">Reference proteome</keyword>
<evidence type="ECO:0000313" key="5">
    <source>
        <dbReference type="Proteomes" id="UP000243799"/>
    </source>
</evidence>
<feature type="region of interest" description="Disordered" evidence="3">
    <location>
        <begin position="30"/>
        <end position="90"/>
    </location>
</feature>
<dbReference type="InterPro" id="IPR003735">
    <property type="entry name" value="Metal_Tscrpt_repr"/>
</dbReference>